<dbReference type="Proteomes" id="UP000232883">
    <property type="component" value="Chromosome"/>
</dbReference>
<evidence type="ECO:0000313" key="3">
    <source>
        <dbReference type="Proteomes" id="UP000232883"/>
    </source>
</evidence>
<proteinExistence type="predicted"/>
<organism evidence="2 3">
    <name type="scientific">Spirosoma pollinicola</name>
    <dbReference type="NCBI Taxonomy" id="2057025"/>
    <lineage>
        <taxon>Bacteria</taxon>
        <taxon>Pseudomonadati</taxon>
        <taxon>Bacteroidota</taxon>
        <taxon>Cytophagia</taxon>
        <taxon>Cytophagales</taxon>
        <taxon>Cytophagaceae</taxon>
        <taxon>Spirosoma</taxon>
    </lineage>
</organism>
<keyword evidence="3" id="KW-1185">Reference proteome</keyword>
<evidence type="ECO:0000313" key="2">
    <source>
        <dbReference type="EMBL" id="AUD01000.1"/>
    </source>
</evidence>
<dbReference type="OrthoDB" id="9793039at2"/>
<dbReference type="Pfam" id="PF22677">
    <property type="entry name" value="Ble-like_N"/>
    <property type="match status" value="1"/>
</dbReference>
<name>A0A2K8YTQ0_9BACT</name>
<dbReference type="InterPro" id="IPR037523">
    <property type="entry name" value="VOC_core"/>
</dbReference>
<accession>A0A2K8YTQ0</accession>
<reference evidence="2 3" key="1">
    <citation type="submission" date="2017-11" db="EMBL/GenBank/DDBJ databases">
        <title>Taxonomic description and genome sequences of Spirosoma HA7 sp. nov., isolated from pollen microhabitat of Corylus avellana.</title>
        <authorList>
            <person name="Ambika Manirajan B."/>
            <person name="Suarez C."/>
            <person name="Ratering S."/>
            <person name="Geissler-Plaum R."/>
            <person name="Cardinale M."/>
            <person name="Sylvia S."/>
        </authorList>
    </citation>
    <scope>NUCLEOTIDE SEQUENCE [LARGE SCALE GENOMIC DNA]</scope>
    <source>
        <strain evidence="2 3">HA7</strain>
    </source>
</reference>
<feature type="domain" description="VOC" evidence="1">
    <location>
        <begin position="3"/>
        <end position="129"/>
    </location>
</feature>
<dbReference type="PANTHER" id="PTHR36503">
    <property type="entry name" value="BLR2520 PROTEIN"/>
    <property type="match status" value="1"/>
</dbReference>
<dbReference type="AlphaFoldDB" id="A0A2K8YTQ0"/>
<dbReference type="Gene3D" id="3.10.180.10">
    <property type="entry name" value="2,3-Dihydroxybiphenyl 1,2-Dioxygenase, domain 1"/>
    <property type="match status" value="1"/>
</dbReference>
<evidence type="ECO:0000259" key="1">
    <source>
        <dbReference type="PROSITE" id="PS51819"/>
    </source>
</evidence>
<dbReference type="PROSITE" id="PS51819">
    <property type="entry name" value="VOC"/>
    <property type="match status" value="1"/>
</dbReference>
<dbReference type="SUPFAM" id="SSF54593">
    <property type="entry name" value="Glyoxalase/Bleomycin resistance protein/Dihydroxybiphenyl dioxygenase"/>
    <property type="match status" value="1"/>
</dbReference>
<dbReference type="InterPro" id="IPR053863">
    <property type="entry name" value="Glyoxy/Ble-like_N"/>
</dbReference>
<dbReference type="PANTHER" id="PTHR36503:SF1">
    <property type="entry name" value="BLR2520 PROTEIN"/>
    <property type="match status" value="1"/>
</dbReference>
<dbReference type="KEGG" id="spir:CWM47_03685"/>
<sequence>MAKMEVWANMPVKDIEKTHRFFKQLGFKVNGPHESNEVASFIFSKDHFVIHFFEYDRFAQNVGNTVSNPPVGSEILFTLAAESKTVVDEWRAKVVEAGGTIITEPTEIPEGYNLVFADLDDHRWNVFYRKPQ</sequence>
<gene>
    <name evidence="2" type="ORF">CWM47_03685</name>
</gene>
<dbReference type="EMBL" id="CP025096">
    <property type="protein sequence ID" value="AUD01000.1"/>
    <property type="molecule type" value="Genomic_DNA"/>
</dbReference>
<protein>
    <submittedName>
        <fullName evidence="2">Glyoxalase</fullName>
    </submittedName>
</protein>
<dbReference type="InterPro" id="IPR029068">
    <property type="entry name" value="Glyas_Bleomycin-R_OHBP_Dase"/>
</dbReference>
<dbReference type="RefSeq" id="WP_100986423.1">
    <property type="nucleotide sequence ID" value="NZ_CP025096.1"/>
</dbReference>